<dbReference type="Gene3D" id="3.90.79.10">
    <property type="entry name" value="Nucleoside Triphosphate Pyrophosphohydrolase"/>
    <property type="match status" value="1"/>
</dbReference>
<dbReference type="GO" id="GO:0032357">
    <property type="term" value="F:oxidized purine DNA binding"/>
    <property type="evidence" value="ECO:0007669"/>
    <property type="project" value="TreeGrafter"/>
</dbReference>
<dbReference type="CDD" id="cd00056">
    <property type="entry name" value="ENDO3c"/>
    <property type="match status" value="1"/>
</dbReference>
<dbReference type="Gene3D" id="1.10.340.30">
    <property type="entry name" value="Hypothetical protein, domain 2"/>
    <property type="match status" value="1"/>
</dbReference>
<keyword evidence="7" id="KW-0479">Metal-binding</keyword>
<evidence type="ECO:0000256" key="14">
    <source>
        <dbReference type="RuleBase" id="RU365096"/>
    </source>
</evidence>
<evidence type="ECO:0000256" key="1">
    <source>
        <dbReference type="ARBA" id="ARBA00000843"/>
    </source>
</evidence>
<dbReference type="InterPro" id="IPR005760">
    <property type="entry name" value="A/G_AdeGlyc_MutY"/>
</dbReference>
<comment type="function">
    <text evidence="2">Adenine glycosylase active on G-A mispairs. MutY also corrects error-prone DNA synthesis past GO lesions which are due to the oxidatively damaged form of guanine: 7,8-dihydro-8-oxoguanine (8-oxo-dGTP).</text>
</comment>
<dbReference type="Pfam" id="PF00730">
    <property type="entry name" value="HhH-GPD"/>
    <property type="match status" value="1"/>
</dbReference>
<dbReference type="GO" id="GO:0035485">
    <property type="term" value="F:adenine/guanine mispair binding"/>
    <property type="evidence" value="ECO:0007669"/>
    <property type="project" value="TreeGrafter"/>
</dbReference>
<keyword evidence="12" id="KW-0234">DNA repair</keyword>
<protein>
    <recommendedName>
        <fullName evidence="5 14">Adenine DNA glycosylase</fullName>
        <ecNumber evidence="4 14">3.2.2.31</ecNumber>
    </recommendedName>
</protein>
<dbReference type="GO" id="GO:0051539">
    <property type="term" value="F:4 iron, 4 sulfur cluster binding"/>
    <property type="evidence" value="ECO:0007669"/>
    <property type="project" value="UniProtKB-UniRule"/>
</dbReference>
<dbReference type="InterPro" id="IPR003651">
    <property type="entry name" value="Endonuclease3_FeS-loop_motif"/>
</dbReference>
<evidence type="ECO:0000313" key="16">
    <source>
        <dbReference type="EMBL" id="HIT95309.1"/>
    </source>
</evidence>
<dbReference type="GO" id="GO:0006284">
    <property type="term" value="P:base-excision repair"/>
    <property type="evidence" value="ECO:0007669"/>
    <property type="project" value="UniProtKB-UniRule"/>
</dbReference>
<accession>A0A9D1H9P4</accession>
<sequence length="385" mass="43197">MSDKTLTAADVLLSPLEQEEMIGQLTAMAGALDDWYQKEGRQLPWRTESTPYHVWLSEIMLQQTRVEAVIPYYHRFLEAIPDIAALAKADDMQLAKLWEGLGYYSRVRNLKKGAQQVMEQFGGQLPDNIRDLRAICGIGEYTAGAIGSIAFGIREPAVDGNLLRVTSRLLAAEGDITRPQVKKAFHDILYTAMSFFPSSLYPGDFNQAMMDLGSGVCTPSQPACHSCPVREYCLACTRDQAELFPVKSAKKARRVEEKTILVIISDDHLMLRQREEKGLLAGLWEFPSLDGKLTVEQTAQQLDSMRIQPVRLVALSESRHLFTHIEWQMTGVLAICKKGCKFPDEWQPVTLAQLEESYPVPSALRVYRKAAVEWMSGGISGFFCE</sequence>
<keyword evidence="13 14" id="KW-0326">Glycosidase</keyword>
<evidence type="ECO:0000256" key="2">
    <source>
        <dbReference type="ARBA" id="ARBA00002933"/>
    </source>
</evidence>
<comment type="cofactor">
    <cofactor evidence="14">
        <name>[4Fe-4S] cluster</name>
        <dbReference type="ChEBI" id="CHEBI:49883"/>
    </cofactor>
    <text evidence="14">Binds 1 [4Fe-4S] cluster.</text>
</comment>
<dbReference type="EC" id="3.2.2.31" evidence="4 14"/>
<dbReference type="InterPro" id="IPR011257">
    <property type="entry name" value="DNA_glycosylase"/>
</dbReference>
<dbReference type="InterPro" id="IPR023170">
    <property type="entry name" value="HhH_base_excis_C"/>
</dbReference>
<evidence type="ECO:0000256" key="13">
    <source>
        <dbReference type="ARBA" id="ARBA00023295"/>
    </source>
</evidence>
<evidence type="ECO:0000256" key="5">
    <source>
        <dbReference type="ARBA" id="ARBA00022023"/>
    </source>
</evidence>
<evidence type="ECO:0000256" key="12">
    <source>
        <dbReference type="ARBA" id="ARBA00023204"/>
    </source>
</evidence>
<evidence type="ECO:0000256" key="4">
    <source>
        <dbReference type="ARBA" id="ARBA00012045"/>
    </source>
</evidence>
<proteinExistence type="inferred from homology"/>
<keyword evidence="8 14" id="KW-0227">DNA damage</keyword>
<evidence type="ECO:0000256" key="3">
    <source>
        <dbReference type="ARBA" id="ARBA00008343"/>
    </source>
</evidence>
<organism evidence="16 17">
    <name type="scientific">Candidatus Faecivivens stercoripullorum</name>
    <dbReference type="NCBI Taxonomy" id="2840805"/>
    <lineage>
        <taxon>Bacteria</taxon>
        <taxon>Bacillati</taxon>
        <taxon>Bacillota</taxon>
        <taxon>Clostridia</taxon>
        <taxon>Eubacteriales</taxon>
        <taxon>Oscillospiraceae</taxon>
        <taxon>Oscillospiraceae incertae sedis</taxon>
        <taxon>Candidatus Faecivivens</taxon>
    </lineage>
</organism>
<dbReference type="SMART" id="SM00525">
    <property type="entry name" value="FES"/>
    <property type="match status" value="1"/>
</dbReference>
<dbReference type="Gene3D" id="1.10.1670.10">
    <property type="entry name" value="Helix-hairpin-Helix base-excision DNA repair enzymes (C-terminal)"/>
    <property type="match status" value="1"/>
</dbReference>
<evidence type="ECO:0000256" key="11">
    <source>
        <dbReference type="ARBA" id="ARBA00023014"/>
    </source>
</evidence>
<feature type="domain" description="HhH-GPD" evidence="15">
    <location>
        <begin position="60"/>
        <end position="215"/>
    </location>
</feature>
<dbReference type="InterPro" id="IPR003265">
    <property type="entry name" value="HhH-GPD_domain"/>
</dbReference>
<dbReference type="Proteomes" id="UP000824160">
    <property type="component" value="Unassembled WGS sequence"/>
</dbReference>
<comment type="catalytic activity">
    <reaction evidence="1 14">
        <text>Hydrolyzes free adenine bases from 7,8-dihydro-8-oxoguanine:adenine mismatched double-stranded DNA, leaving an apurinic site.</text>
        <dbReference type="EC" id="3.2.2.31"/>
    </reaction>
</comment>
<dbReference type="InterPro" id="IPR015797">
    <property type="entry name" value="NUDIX_hydrolase-like_dom_sf"/>
</dbReference>
<keyword evidence="10 14" id="KW-0408">Iron</keyword>
<gene>
    <name evidence="16" type="primary">mutY</name>
    <name evidence="16" type="ORF">IAC43_09000</name>
</gene>
<dbReference type="FunFam" id="1.10.340.30:FF:000002">
    <property type="entry name" value="Adenine DNA glycosylase"/>
    <property type="match status" value="1"/>
</dbReference>
<evidence type="ECO:0000256" key="9">
    <source>
        <dbReference type="ARBA" id="ARBA00022801"/>
    </source>
</evidence>
<dbReference type="InterPro" id="IPR029119">
    <property type="entry name" value="MutY_C"/>
</dbReference>
<name>A0A9D1H9P4_9FIRM</name>
<dbReference type="Pfam" id="PF10576">
    <property type="entry name" value="EndIII_4Fe-2S"/>
    <property type="match status" value="1"/>
</dbReference>
<dbReference type="SMART" id="SM00478">
    <property type="entry name" value="ENDO3c"/>
    <property type="match status" value="1"/>
</dbReference>
<dbReference type="GO" id="GO:0000701">
    <property type="term" value="F:purine-specific mismatch base pair DNA N-glycosylase activity"/>
    <property type="evidence" value="ECO:0007669"/>
    <property type="project" value="UniProtKB-EC"/>
</dbReference>
<dbReference type="GO" id="GO:0034039">
    <property type="term" value="F:8-oxo-7,8-dihydroguanine DNA N-glycosylase activity"/>
    <property type="evidence" value="ECO:0007669"/>
    <property type="project" value="TreeGrafter"/>
</dbReference>
<evidence type="ECO:0000256" key="10">
    <source>
        <dbReference type="ARBA" id="ARBA00023004"/>
    </source>
</evidence>
<dbReference type="SUPFAM" id="SSF55811">
    <property type="entry name" value="Nudix"/>
    <property type="match status" value="1"/>
</dbReference>
<dbReference type="NCBIfam" id="TIGR01084">
    <property type="entry name" value="mutY"/>
    <property type="match status" value="1"/>
</dbReference>
<keyword evidence="11" id="KW-0411">Iron-sulfur</keyword>
<dbReference type="EMBL" id="DVLW01000247">
    <property type="protein sequence ID" value="HIT95309.1"/>
    <property type="molecule type" value="Genomic_DNA"/>
</dbReference>
<dbReference type="Pfam" id="PF14815">
    <property type="entry name" value="NUDIX_4"/>
    <property type="match status" value="1"/>
</dbReference>
<dbReference type="PANTHER" id="PTHR42944">
    <property type="entry name" value="ADENINE DNA GLYCOSYLASE"/>
    <property type="match status" value="1"/>
</dbReference>
<evidence type="ECO:0000259" key="15">
    <source>
        <dbReference type="SMART" id="SM00478"/>
    </source>
</evidence>
<evidence type="ECO:0000256" key="6">
    <source>
        <dbReference type="ARBA" id="ARBA00022485"/>
    </source>
</evidence>
<keyword evidence="6" id="KW-0004">4Fe-4S</keyword>
<dbReference type="GO" id="GO:0006298">
    <property type="term" value="P:mismatch repair"/>
    <property type="evidence" value="ECO:0007669"/>
    <property type="project" value="TreeGrafter"/>
</dbReference>
<dbReference type="CDD" id="cd03431">
    <property type="entry name" value="NUDIX_DNA_Glycosylase_C-MutY"/>
    <property type="match status" value="1"/>
</dbReference>
<keyword evidence="9" id="KW-0378">Hydrolase</keyword>
<evidence type="ECO:0000313" key="17">
    <source>
        <dbReference type="Proteomes" id="UP000824160"/>
    </source>
</evidence>
<evidence type="ECO:0000256" key="8">
    <source>
        <dbReference type="ARBA" id="ARBA00022763"/>
    </source>
</evidence>
<dbReference type="GO" id="GO:0046872">
    <property type="term" value="F:metal ion binding"/>
    <property type="evidence" value="ECO:0007669"/>
    <property type="project" value="UniProtKB-UniRule"/>
</dbReference>
<reference evidence="16" key="1">
    <citation type="submission" date="2020-10" db="EMBL/GenBank/DDBJ databases">
        <authorList>
            <person name="Gilroy R."/>
        </authorList>
    </citation>
    <scope>NUCLEOTIDE SEQUENCE</scope>
    <source>
        <strain evidence="16">ChiBcec7-5410</strain>
    </source>
</reference>
<dbReference type="AlphaFoldDB" id="A0A9D1H9P4"/>
<dbReference type="InterPro" id="IPR044298">
    <property type="entry name" value="MIG/MutY"/>
</dbReference>
<comment type="caution">
    <text evidence="16">The sequence shown here is derived from an EMBL/GenBank/DDBJ whole genome shotgun (WGS) entry which is preliminary data.</text>
</comment>
<reference evidence="16" key="2">
    <citation type="journal article" date="2021" name="PeerJ">
        <title>Extensive microbial diversity within the chicken gut microbiome revealed by metagenomics and culture.</title>
        <authorList>
            <person name="Gilroy R."/>
            <person name="Ravi A."/>
            <person name="Getino M."/>
            <person name="Pursley I."/>
            <person name="Horton D.L."/>
            <person name="Alikhan N.F."/>
            <person name="Baker D."/>
            <person name="Gharbi K."/>
            <person name="Hall N."/>
            <person name="Watson M."/>
            <person name="Adriaenssens E.M."/>
            <person name="Foster-Nyarko E."/>
            <person name="Jarju S."/>
            <person name="Secka A."/>
            <person name="Antonio M."/>
            <person name="Oren A."/>
            <person name="Chaudhuri R.R."/>
            <person name="La Ragione R."/>
            <person name="Hildebrand F."/>
            <person name="Pallen M.J."/>
        </authorList>
    </citation>
    <scope>NUCLEOTIDE SEQUENCE</scope>
    <source>
        <strain evidence="16">ChiBcec7-5410</strain>
    </source>
</reference>
<dbReference type="SUPFAM" id="SSF48150">
    <property type="entry name" value="DNA-glycosylase"/>
    <property type="match status" value="1"/>
</dbReference>
<evidence type="ECO:0000256" key="7">
    <source>
        <dbReference type="ARBA" id="ARBA00022723"/>
    </source>
</evidence>
<comment type="similarity">
    <text evidence="3 14">Belongs to the Nth/MutY family.</text>
</comment>
<dbReference type="PANTHER" id="PTHR42944:SF1">
    <property type="entry name" value="ADENINE DNA GLYCOSYLASE"/>
    <property type="match status" value="1"/>
</dbReference>